<dbReference type="FunFam" id="2.60.120.590:FF:000004">
    <property type="entry name" value="DNA oxidative demethylase ALKBH2"/>
    <property type="match status" value="1"/>
</dbReference>
<dbReference type="PANTHER" id="PTHR31573">
    <property type="entry name" value="ALPHA-KETOGLUTARATE-DEPENDENT DIOXYGENASE ALKB HOMOLOG 2"/>
    <property type="match status" value="1"/>
</dbReference>
<feature type="binding site" evidence="9">
    <location>
        <position position="160"/>
    </location>
    <ligand>
        <name>2-oxoglutarate</name>
        <dbReference type="ChEBI" id="CHEBI:16810"/>
    </ligand>
</feature>
<name>A0A7X6BHM9_9SPHN</name>
<dbReference type="AlphaFoldDB" id="A0A7X6BHM9"/>
<dbReference type="GO" id="GO:0035516">
    <property type="term" value="F:broad specificity oxidative DNA demethylase activity"/>
    <property type="evidence" value="ECO:0007669"/>
    <property type="project" value="TreeGrafter"/>
</dbReference>
<evidence type="ECO:0000259" key="10">
    <source>
        <dbReference type="PROSITE" id="PS51471"/>
    </source>
</evidence>
<organism evidence="11 12">
    <name type="scientific">Sphingomonas kaistensis</name>
    <dbReference type="NCBI Taxonomy" id="298708"/>
    <lineage>
        <taxon>Bacteria</taxon>
        <taxon>Pseudomonadati</taxon>
        <taxon>Pseudomonadota</taxon>
        <taxon>Alphaproteobacteria</taxon>
        <taxon>Sphingomonadales</taxon>
        <taxon>Sphingomonadaceae</taxon>
        <taxon>Sphingomonas</taxon>
    </lineage>
</organism>
<feature type="binding site" evidence="9">
    <location>
        <position position="244"/>
    </location>
    <ligand>
        <name>2-oxoglutarate</name>
        <dbReference type="ChEBI" id="CHEBI:16810"/>
    </ligand>
</feature>
<dbReference type="EMBL" id="JAATJC010000001">
    <property type="protein sequence ID" value="NJC06695.1"/>
    <property type="molecule type" value="Genomic_DNA"/>
</dbReference>
<comment type="cofactor">
    <cofactor evidence="1">
        <name>Fe(2+)</name>
        <dbReference type="ChEBI" id="CHEBI:29033"/>
    </cofactor>
</comment>
<dbReference type="GO" id="GO:0008198">
    <property type="term" value="F:ferrous iron binding"/>
    <property type="evidence" value="ECO:0007669"/>
    <property type="project" value="TreeGrafter"/>
</dbReference>
<feature type="domain" description="Fe2OG dioxygenase" evidence="10">
    <location>
        <begin position="151"/>
        <end position="249"/>
    </location>
</feature>
<keyword evidence="12" id="KW-1185">Reference proteome</keyword>
<dbReference type="Gene3D" id="2.60.120.590">
    <property type="entry name" value="Alpha-ketoglutarate-dependent dioxygenase AlkB-like"/>
    <property type="match status" value="1"/>
</dbReference>
<evidence type="ECO:0000256" key="3">
    <source>
        <dbReference type="ARBA" id="ARBA00022763"/>
    </source>
</evidence>
<evidence type="ECO:0000256" key="1">
    <source>
        <dbReference type="ARBA" id="ARBA00001954"/>
    </source>
</evidence>
<evidence type="ECO:0000256" key="6">
    <source>
        <dbReference type="ARBA" id="ARBA00023002"/>
    </source>
</evidence>
<keyword evidence="4" id="KW-0460">Magnesium</keyword>
<dbReference type="GO" id="GO:0006307">
    <property type="term" value="P:DNA alkylation repair"/>
    <property type="evidence" value="ECO:0007669"/>
    <property type="project" value="TreeGrafter"/>
</dbReference>
<evidence type="ECO:0000313" key="11">
    <source>
        <dbReference type="EMBL" id="NJC06695.1"/>
    </source>
</evidence>
<evidence type="ECO:0000256" key="2">
    <source>
        <dbReference type="ARBA" id="ARBA00022723"/>
    </source>
</evidence>
<reference evidence="11 12" key="1">
    <citation type="submission" date="2020-03" db="EMBL/GenBank/DDBJ databases">
        <title>Genomic Encyclopedia of Type Strains, Phase IV (KMG-IV): sequencing the most valuable type-strain genomes for metagenomic binning, comparative biology and taxonomic classification.</title>
        <authorList>
            <person name="Goeker M."/>
        </authorList>
    </citation>
    <scope>NUCLEOTIDE SEQUENCE [LARGE SCALE GENOMIC DNA]</scope>
    <source>
        <strain evidence="11 12">DSM 16846</strain>
    </source>
</reference>
<dbReference type="InterPro" id="IPR005123">
    <property type="entry name" value="Oxoglu/Fe-dep_dioxygenase_dom"/>
</dbReference>
<protein>
    <submittedName>
        <fullName evidence="11">Alkylated DNA repair dioxygenase AlkB</fullName>
    </submittedName>
</protein>
<gene>
    <name evidence="11" type="ORF">GGQ97_002488</name>
</gene>
<dbReference type="InterPro" id="IPR027450">
    <property type="entry name" value="AlkB-like"/>
</dbReference>
<evidence type="ECO:0000313" key="12">
    <source>
        <dbReference type="Proteomes" id="UP000558192"/>
    </source>
</evidence>
<dbReference type="RefSeq" id="WP_209022854.1">
    <property type="nucleotide sequence ID" value="NZ_JAATJC010000001.1"/>
</dbReference>
<feature type="binding site" evidence="9">
    <location>
        <begin position="101"/>
        <end position="103"/>
    </location>
    <ligand>
        <name>substrate</name>
    </ligand>
</feature>
<dbReference type="Proteomes" id="UP000558192">
    <property type="component" value="Unassembled WGS sequence"/>
</dbReference>
<feature type="binding site" evidence="9">
    <location>
        <position position="173"/>
    </location>
    <ligand>
        <name>substrate</name>
    </ligand>
</feature>
<dbReference type="InterPro" id="IPR037151">
    <property type="entry name" value="AlkB-like_sf"/>
</dbReference>
<dbReference type="Pfam" id="PF13532">
    <property type="entry name" value="2OG-FeII_Oxy_2"/>
    <property type="match status" value="1"/>
</dbReference>
<dbReference type="GO" id="GO:0051747">
    <property type="term" value="F:cytosine C-5 DNA demethylase activity"/>
    <property type="evidence" value="ECO:0007669"/>
    <property type="project" value="TreeGrafter"/>
</dbReference>
<keyword evidence="7" id="KW-0408">Iron</keyword>
<evidence type="ECO:0000256" key="7">
    <source>
        <dbReference type="ARBA" id="ARBA00023004"/>
    </source>
</evidence>
<keyword evidence="8" id="KW-0234">DNA repair</keyword>
<accession>A0A7X6BHM9</accession>
<dbReference type="SUPFAM" id="SSF51197">
    <property type="entry name" value="Clavaminate synthase-like"/>
    <property type="match status" value="1"/>
</dbReference>
<keyword evidence="5 11" id="KW-0223">Dioxygenase</keyword>
<evidence type="ECO:0000256" key="8">
    <source>
        <dbReference type="ARBA" id="ARBA00023204"/>
    </source>
</evidence>
<keyword evidence="3" id="KW-0227">DNA damage</keyword>
<evidence type="ECO:0000256" key="5">
    <source>
        <dbReference type="ARBA" id="ARBA00022964"/>
    </source>
</evidence>
<comment type="caution">
    <text evidence="11">The sequence shown here is derived from an EMBL/GenBank/DDBJ whole genome shotgun (WGS) entry which is preliminary data.</text>
</comment>
<feature type="binding site" evidence="9">
    <location>
        <begin position="121"/>
        <end position="123"/>
    </location>
    <ligand>
        <name>substrate</name>
    </ligand>
</feature>
<dbReference type="PANTHER" id="PTHR31573:SF1">
    <property type="entry name" value="DNA OXIDATIVE DEMETHYLASE ALKBH2"/>
    <property type="match status" value="1"/>
</dbReference>
<evidence type="ECO:0000256" key="9">
    <source>
        <dbReference type="PIRSR" id="PIRSR632852-1"/>
    </source>
</evidence>
<feature type="binding site" evidence="9">
    <location>
        <position position="158"/>
    </location>
    <ligand>
        <name>2-oxoglutarate</name>
        <dbReference type="ChEBI" id="CHEBI:16810"/>
    </ligand>
</feature>
<proteinExistence type="predicted"/>
<feature type="binding site" evidence="9">
    <location>
        <position position="170"/>
    </location>
    <ligand>
        <name>2-oxoglutarate</name>
        <dbReference type="ChEBI" id="CHEBI:16810"/>
    </ligand>
</feature>
<sequence length="251" mass="28724">MDDLFPPSNLLSRCIDIAPQARVKVESAPEIGGERILLEGGELLFSEHFFSDKVCKRMIEYLQESRNFQWKVVDWAQVPADQLKEVEFENVNWKQDYIKFFGKTHPLPRLTAWYGDKGASYAYSGIRSDPNPWNDGLLYLKARLEAALDVTFNSVLLNWYRDGSDSLNWHADDEPELGTCPTIASVSFGETRQFLFKPKNASKTQLSFDLLPGSLVVMKGETQQNWVHSVPKRKGVKGSRFNLTFRNIRVV</sequence>
<feature type="binding site" evidence="9">
    <location>
        <position position="246"/>
    </location>
    <ligand>
        <name>2-oxoglutarate</name>
        <dbReference type="ChEBI" id="CHEBI:16810"/>
    </ligand>
</feature>
<keyword evidence="6" id="KW-0560">Oxidoreductase</keyword>
<feature type="binding site" evidence="9">
    <location>
        <position position="240"/>
    </location>
    <ligand>
        <name>2-oxoglutarate</name>
        <dbReference type="ChEBI" id="CHEBI:16810"/>
    </ligand>
</feature>
<keyword evidence="2" id="KW-0479">Metal-binding</keyword>
<dbReference type="PROSITE" id="PS51471">
    <property type="entry name" value="FE2OG_OXY"/>
    <property type="match status" value="1"/>
</dbReference>
<evidence type="ECO:0000256" key="4">
    <source>
        <dbReference type="ARBA" id="ARBA00022842"/>
    </source>
</evidence>
<feature type="binding site" evidence="9">
    <location>
        <position position="228"/>
    </location>
    <ligand>
        <name>2-oxoglutarate</name>
        <dbReference type="ChEBI" id="CHEBI:16810"/>
    </ligand>
</feature>
<dbReference type="InterPro" id="IPR032852">
    <property type="entry name" value="ALKBH2"/>
</dbReference>